<evidence type="ECO:0000256" key="1">
    <source>
        <dbReference type="ARBA" id="ARBA00005085"/>
    </source>
</evidence>
<reference evidence="4 5" key="1">
    <citation type="submission" date="2016-04" db="EMBL/GenBank/DDBJ databases">
        <title>The genome of Intoshia linei affirms orthonectids as highly simplified spiralians.</title>
        <authorList>
            <person name="Mikhailov K.V."/>
            <person name="Slusarev G.S."/>
            <person name="Nikitin M.A."/>
            <person name="Logacheva M.D."/>
            <person name="Penin A."/>
            <person name="Aleoshin V."/>
            <person name="Panchin Y.V."/>
        </authorList>
    </citation>
    <scope>NUCLEOTIDE SEQUENCE [LARGE SCALE GENOMIC DNA]</scope>
    <source>
        <strain evidence="4">Intl2013</strain>
        <tissue evidence="4">Whole animal</tissue>
    </source>
</reference>
<accession>A0A177AVA7</accession>
<sequence length="335" mass="38639">MKLRKVIVSTSNCIYKNLVFEKLLFLNLPDKCNILFFYRNTPSVVIGRYQNTWLEVNMKKCRESQVKIARRESGGGTVYHDIGNLNVSFITAKDDYDRKINLNLTCDSLNLLKLKFPQVNQVVIGPRDTIVLKTDGAKISGSAARIAFNKAYHHFTLLLNSNLNEISQCLKSDLKNPNFYANTNASPSIISKIANFSTNLNRRQTEVLFYNVIQNIAKTFRVDNVEYCSIEEYFPNIWKIHYDEFASWNHVFAKSSTLTFKRSNFDNVNPQFLEFLKTRVNVKEPIVKIKDGKVFCDSFPFFNGCSYKPDAILRKINEINLDLDSALIFKLFINV</sequence>
<name>A0A177AVA7_9BILA</name>
<proteinExistence type="inferred from homology"/>
<organism evidence="4 5">
    <name type="scientific">Intoshia linei</name>
    <dbReference type="NCBI Taxonomy" id="1819745"/>
    <lineage>
        <taxon>Eukaryota</taxon>
        <taxon>Metazoa</taxon>
        <taxon>Spiralia</taxon>
        <taxon>Lophotrochozoa</taxon>
        <taxon>Mesozoa</taxon>
        <taxon>Orthonectida</taxon>
        <taxon>Rhopaluridae</taxon>
        <taxon>Intoshia</taxon>
    </lineage>
</organism>
<dbReference type="SUPFAM" id="SSF55681">
    <property type="entry name" value="Class II aaRS and biotin synthetases"/>
    <property type="match status" value="1"/>
</dbReference>
<dbReference type="GO" id="GO:0017118">
    <property type="term" value="F:lipoyltransferase activity"/>
    <property type="evidence" value="ECO:0007669"/>
    <property type="project" value="TreeGrafter"/>
</dbReference>
<dbReference type="Pfam" id="PF21948">
    <property type="entry name" value="LplA-B_cat"/>
    <property type="match status" value="1"/>
</dbReference>
<dbReference type="PANTHER" id="PTHR12561">
    <property type="entry name" value="LIPOATE-PROTEIN LIGASE"/>
    <property type="match status" value="1"/>
</dbReference>
<dbReference type="GO" id="GO:0005739">
    <property type="term" value="C:mitochondrion"/>
    <property type="evidence" value="ECO:0007669"/>
    <property type="project" value="TreeGrafter"/>
</dbReference>
<dbReference type="PROSITE" id="PS51733">
    <property type="entry name" value="BPL_LPL_CATALYTIC"/>
    <property type="match status" value="1"/>
</dbReference>
<dbReference type="EMBL" id="LWCA01001096">
    <property type="protein sequence ID" value="OAF65925.1"/>
    <property type="molecule type" value="Genomic_DNA"/>
</dbReference>
<dbReference type="UniPathway" id="UPA00537">
    <property type="reaction ID" value="UER00595"/>
</dbReference>
<dbReference type="GO" id="GO:0009249">
    <property type="term" value="P:protein lipoylation"/>
    <property type="evidence" value="ECO:0007669"/>
    <property type="project" value="InterPro"/>
</dbReference>
<evidence type="ECO:0000313" key="4">
    <source>
        <dbReference type="EMBL" id="OAF65925.1"/>
    </source>
</evidence>
<feature type="domain" description="BPL/LPL catalytic" evidence="3">
    <location>
        <begin position="29"/>
        <end position="224"/>
    </location>
</feature>
<dbReference type="InterPro" id="IPR004562">
    <property type="entry name" value="LipoylTrfase_LipoateP_Ligase"/>
</dbReference>
<dbReference type="PANTHER" id="PTHR12561:SF3">
    <property type="entry name" value="LIPOYLTRANSFERASE 1, MITOCHONDRIAL"/>
    <property type="match status" value="1"/>
</dbReference>
<evidence type="ECO:0000313" key="5">
    <source>
        <dbReference type="Proteomes" id="UP000078046"/>
    </source>
</evidence>
<comment type="pathway">
    <text evidence="1">Protein modification; protein lipoylation via exogenous pathway; protein N(6)-(lipoyl)lysine from lipoate: step 2/2.</text>
</comment>
<dbReference type="Gene3D" id="3.30.930.10">
    <property type="entry name" value="Bira Bifunctional Protein, Domain 2"/>
    <property type="match status" value="1"/>
</dbReference>
<gene>
    <name evidence="4" type="ORF">A3Q56_06336</name>
</gene>
<evidence type="ECO:0000259" key="3">
    <source>
        <dbReference type="PROSITE" id="PS51733"/>
    </source>
</evidence>
<dbReference type="OrthoDB" id="201621at2759"/>
<dbReference type="Proteomes" id="UP000078046">
    <property type="component" value="Unassembled WGS sequence"/>
</dbReference>
<dbReference type="InterPro" id="IPR004143">
    <property type="entry name" value="BPL_LPL_catalytic"/>
</dbReference>
<protein>
    <recommendedName>
        <fullName evidence="3">BPL/LPL catalytic domain-containing protein</fullName>
    </recommendedName>
</protein>
<dbReference type="CDD" id="cd16443">
    <property type="entry name" value="LplA"/>
    <property type="match status" value="1"/>
</dbReference>
<comment type="similarity">
    <text evidence="2">Belongs to the LplA family.</text>
</comment>
<keyword evidence="5" id="KW-1185">Reference proteome</keyword>
<comment type="caution">
    <text evidence="4">The sequence shown here is derived from an EMBL/GenBank/DDBJ whole genome shotgun (WGS) entry which is preliminary data.</text>
</comment>
<dbReference type="InterPro" id="IPR045864">
    <property type="entry name" value="aa-tRNA-synth_II/BPL/LPL"/>
</dbReference>
<evidence type="ECO:0000256" key="2">
    <source>
        <dbReference type="ARBA" id="ARBA00008242"/>
    </source>
</evidence>
<dbReference type="AlphaFoldDB" id="A0A177AVA7"/>